<dbReference type="EMBL" id="BONH01000063">
    <property type="protein sequence ID" value="GIG02907.1"/>
    <property type="molecule type" value="Genomic_DNA"/>
</dbReference>
<dbReference type="PROSITE" id="PS51318">
    <property type="entry name" value="TAT"/>
    <property type="match status" value="1"/>
</dbReference>
<dbReference type="AlphaFoldDB" id="A0A8J3KGS2"/>
<accession>A0A8J3KGS2</accession>
<comment type="caution">
    <text evidence="1">The sequence shown here is derived from an EMBL/GenBank/DDBJ whole genome shotgun (WGS) entry which is preliminary data.</text>
</comment>
<evidence type="ECO:0000313" key="1">
    <source>
        <dbReference type="EMBL" id="GIG02907.1"/>
    </source>
</evidence>
<dbReference type="Proteomes" id="UP000659904">
    <property type="component" value="Unassembled WGS sequence"/>
</dbReference>
<organism evidence="1 2">
    <name type="scientific">Catellatospora citrea</name>
    <dbReference type="NCBI Taxonomy" id="53366"/>
    <lineage>
        <taxon>Bacteria</taxon>
        <taxon>Bacillati</taxon>
        <taxon>Actinomycetota</taxon>
        <taxon>Actinomycetes</taxon>
        <taxon>Micromonosporales</taxon>
        <taxon>Micromonosporaceae</taxon>
        <taxon>Catellatospora</taxon>
    </lineage>
</organism>
<protein>
    <submittedName>
        <fullName evidence="1">Uncharacterized protein</fullName>
    </submittedName>
</protein>
<reference evidence="1 2" key="1">
    <citation type="submission" date="2021-01" db="EMBL/GenBank/DDBJ databases">
        <title>Whole genome shotgun sequence of Catellatospora citrea NBRC 14495.</title>
        <authorList>
            <person name="Komaki H."/>
            <person name="Tamura T."/>
        </authorList>
    </citation>
    <scope>NUCLEOTIDE SEQUENCE [LARGE SCALE GENOMIC DNA]</scope>
    <source>
        <strain evidence="1 2">NBRC 14495</strain>
    </source>
</reference>
<name>A0A8J3KGS2_9ACTN</name>
<dbReference type="InterPro" id="IPR006311">
    <property type="entry name" value="TAT_signal"/>
</dbReference>
<keyword evidence="2" id="KW-1185">Reference proteome</keyword>
<sequence length="154" mass="16345">MAGGNRTAIAARYPRESGSDLMERRFLLKGAAAMAVAGALTLIPSAAQAAPLRCQPGYVCIRENLNLRKSVTVLPNGSASSVINLTDETVWFHEHGDYNRTTSGRAHGVSPGRRANCGEFEGLQLPSVLVGCLTSGFPLLARKFLSSRPAYLGA</sequence>
<proteinExistence type="predicted"/>
<evidence type="ECO:0000313" key="2">
    <source>
        <dbReference type="Proteomes" id="UP000659904"/>
    </source>
</evidence>
<gene>
    <name evidence="1" type="ORF">Cci01nite_80000</name>
</gene>